<protein>
    <submittedName>
        <fullName evidence="2">Uncharacterized protein</fullName>
    </submittedName>
</protein>
<dbReference type="AlphaFoldDB" id="A0A5B7FXU2"/>
<sequence>MSLPPPTIPRAIPALSPASPPPTLTSPAHSLR</sequence>
<reference evidence="2 3" key="1">
    <citation type="submission" date="2019-05" db="EMBL/GenBank/DDBJ databases">
        <title>Another draft genome of Portunus trituberculatus and its Hox gene families provides insights of decapod evolution.</title>
        <authorList>
            <person name="Jeong J.-H."/>
            <person name="Song I."/>
            <person name="Kim S."/>
            <person name="Choi T."/>
            <person name="Kim D."/>
            <person name="Ryu S."/>
            <person name="Kim W."/>
        </authorList>
    </citation>
    <scope>NUCLEOTIDE SEQUENCE [LARGE SCALE GENOMIC DNA]</scope>
    <source>
        <tissue evidence="2">Muscle</tissue>
    </source>
</reference>
<proteinExistence type="predicted"/>
<evidence type="ECO:0000256" key="1">
    <source>
        <dbReference type="SAM" id="MobiDB-lite"/>
    </source>
</evidence>
<comment type="caution">
    <text evidence="2">The sequence shown here is derived from an EMBL/GenBank/DDBJ whole genome shotgun (WGS) entry which is preliminary data.</text>
</comment>
<organism evidence="2 3">
    <name type="scientific">Portunus trituberculatus</name>
    <name type="common">Swimming crab</name>
    <name type="synonym">Neptunus trituberculatus</name>
    <dbReference type="NCBI Taxonomy" id="210409"/>
    <lineage>
        <taxon>Eukaryota</taxon>
        <taxon>Metazoa</taxon>
        <taxon>Ecdysozoa</taxon>
        <taxon>Arthropoda</taxon>
        <taxon>Crustacea</taxon>
        <taxon>Multicrustacea</taxon>
        <taxon>Malacostraca</taxon>
        <taxon>Eumalacostraca</taxon>
        <taxon>Eucarida</taxon>
        <taxon>Decapoda</taxon>
        <taxon>Pleocyemata</taxon>
        <taxon>Brachyura</taxon>
        <taxon>Eubrachyura</taxon>
        <taxon>Portunoidea</taxon>
        <taxon>Portunidae</taxon>
        <taxon>Portuninae</taxon>
        <taxon>Portunus</taxon>
    </lineage>
</organism>
<evidence type="ECO:0000313" key="3">
    <source>
        <dbReference type="Proteomes" id="UP000324222"/>
    </source>
</evidence>
<accession>A0A5B7FXU2</accession>
<dbReference type="EMBL" id="VSRR010009108">
    <property type="protein sequence ID" value="MPC49813.1"/>
    <property type="molecule type" value="Genomic_DNA"/>
</dbReference>
<gene>
    <name evidence="2" type="ORF">E2C01_043627</name>
</gene>
<name>A0A5B7FXU2_PORTR</name>
<keyword evidence="3" id="KW-1185">Reference proteome</keyword>
<feature type="region of interest" description="Disordered" evidence="1">
    <location>
        <begin position="1"/>
        <end position="32"/>
    </location>
</feature>
<dbReference type="Proteomes" id="UP000324222">
    <property type="component" value="Unassembled WGS sequence"/>
</dbReference>
<evidence type="ECO:0000313" key="2">
    <source>
        <dbReference type="EMBL" id="MPC49813.1"/>
    </source>
</evidence>